<feature type="region of interest" description="Disordered" evidence="1">
    <location>
        <begin position="204"/>
        <end position="225"/>
    </location>
</feature>
<evidence type="ECO:0000256" key="1">
    <source>
        <dbReference type="SAM" id="MobiDB-lite"/>
    </source>
</evidence>
<proteinExistence type="predicted"/>
<reference evidence="2 3" key="1">
    <citation type="submission" date="2017-06" db="EMBL/GenBank/DDBJ databases">
        <title>Global population genomics of the pathogenic fungus Cryptococcus neoformans var. grubii.</title>
        <authorList>
            <person name="Cuomo C."/>
            <person name="Litvintseva A."/>
            <person name="Chen Y."/>
            <person name="Young S."/>
            <person name="Zeng Q."/>
            <person name="Chapman S."/>
            <person name="Gujja S."/>
            <person name="Saif S."/>
            <person name="Birren B."/>
        </authorList>
    </citation>
    <scope>NUCLEOTIDE SEQUENCE [LARGE SCALE GENOMIC DNA]</scope>
    <source>
        <strain evidence="2 3">Tu259-1</strain>
    </source>
</reference>
<evidence type="ECO:0000313" key="2">
    <source>
        <dbReference type="EMBL" id="OXG10698.1"/>
    </source>
</evidence>
<evidence type="ECO:0000313" key="3">
    <source>
        <dbReference type="Proteomes" id="UP000199727"/>
    </source>
</evidence>
<comment type="caution">
    <text evidence="2">The sequence shown here is derived from an EMBL/GenBank/DDBJ whole genome shotgun (WGS) entry which is preliminary data.</text>
</comment>
<dbReference type="EMBL" id="AMKT01000101">
    <property type="protein sequence ID" value="OXG10698.1"/>
    <property type="molecule type" value="Genomic_DNA"/>
</dbReference>
<organism evidence="2 3">
    <name type="scientific">Cryptococcus neoformans Tu259-1</name>
    <dbReference type="NCBI Taxonomy" id="1230072"/>
    <lineage>
        <taxon>Eukaryota</taxon>
        <taxon>Fungi</taxon>
        <taxon>Dikarya</taxon>
        <taxon>Basidiomycota</taxon>
        <taxon>Agaricomycotina</taxon>
        <taxon>Tremellomycetes</taxon>
        <taxon>Tremellales</taxon>
        <taxon>Cryptococcaceae</taxon>
        <taxon>Cryptococcus</taxon>
        <taxon>Cryptococcus neoformans species complex</taxon>
    </lineage>
</organism>
<dbReference type="AlphaFoldDB" id="A0A854QA36"/>
<protein>
    <submittedName>
        <fullName evidence="2">Uncharacterized protein</fullName>
    </submittedName>
</protein>
<name>A0A854QA36_CRYNE</name>
<gene>
    <name evidence="2" type="ORF">C361_06731</name>
</gene>
<dbReference type="Proteomes" id="UP000199727">
    <property type="component" value="Unassembled WGS sequence"/>
</dbReference>
<sequence length="225" mass="25357">MAYQHNSNESDTSTNDLHQRMMNYLIRTEQTTQPEPFTYTLHKAPFDAQAYEAEEEIDQHLDDLSQLESVSTPSPRLVPQPFTNWGEARSRVICDNSGSGEQSSFGHFSGWQERGDHTQYSIVVPIMTDQGIAYQAAEEECDACCSYFSSQNSQQMTGSFYRPPSHSRDSQWDIASNPVNNGRHRLEDSSVGLQYTRVQTNCLGEPKGFQKNPSLSPDKRYAGGV</sequence>
<accession>A0A854QA36</accession>